<dbReference type="GO" id="GO:0000056">
    <property type="term" value="P:ribosomal small subunit export from nucleus"/>
    <property type="evidence" value="ECO:0007669"/>
    <property type="project" value="TreeGrafter"/>
</dbReference>
<organism evidence="2 3">
    <name type="scientific">Stephania cephalantha</name>
    <dbReference type="NCBI Taxonomy" id="152367"/>
    <lineage>
        <taxon>Eukaryota</taxon>
        <taxon>Viridiplantae</taxon>
        <taxon>Streptophyta</taxon>
        <taxon>Embryophyta</taxon>
        <taxon>Tracheophyta</taxon>
        <taxon>Spermatophyta</taxon>
        <taxon>Magnoliopsida</taxon>
        <taxon>Ranunculales</taxon>
        <taxon>Menispermaceae</taxon>
        <taxon>Menispermoideae</taxon>
        <taxon>Cissampelideae</taxon>
        <taxon>Stephania</taxon>
    </lineage>
</organism>
<comment type="similarity">
    <text evidence="1">Belongs to the LTV1 family.</text>
</comment>
<comment type="caution">
    <text evidence="2">The sequence shown here is derived from an EMBL/GenBank/DDBJ whole genome shotgun (WGS) entry which is preliminary data.</text>
</comment>
<gene>
    <name evidence="2" type="ORF">Scep_013963</name>
</gene>
<evidence type="ECO:0000313" key="2">
    <source>
        <dbReference type="EMBL" id="KAK9125117.1"/>
    </source>
</evidence>
<dbReference type="PROSITE" id="PS00439">
    <property type="entry name" value="ACYLTRANSF_C_1"/>
    <property type="match status" value="1"/>
</dbReference>
<accession>A0AAP0J2D7</accession>
<dbReference type="PANTHER" id="PTHR21531:SF0">
    <property type="entry name" value="PROTEIN LTV1 HOMOLOG"/>
    <property type="match status" value="1"/>
</dbReference>
<dbReference type="GO" id="GO:0042274">
    <property type="term" value="P:ribosomal small subunit biogenesis"/>
    <property type="evidence" value="ECO:0007669"/>
    <property type="project" value="InterPro"/>
</dbReference>
<dbReference type="EMBL" id="JBBNAG010000006">
    <property type="protein sequence ID" value="KAK9125117.1"/>
    <property type="molecule type" value="Genomic_DNA"/>
</dbReference>
<name>A0AAP0J2D7_9MAGN</name>
<evidence type="ECO:0000256" key="1">
    <source>
        <dbReference type="ARBA" id="ARBA00009078"/>
    </source>
</evidence>
<proteinExistence type="inferred from homology"/>
<dbReference type="GO" id="GO:0030688">
    <property type="term" value="C:preribosome, small subunit precursor"/>
    <property type="evidence" value="ECO:0007669"/>
    <property type="project" value="TreeGrafter"/>
</dbReference>
<dbReference type="PANTHER" id="PTHR21531">
    <property type="entry name" value="LOW-TEMPERATURE VIABILITY PROTEIN LTV1-RELATED"/>
    <property type="match status" value="1"/>
</dbReference>
<protein>
    <submittedName>
        <fullName evidence="2">Uncharacterized protein</fullName>
    </submittedName>
</protein>
<dbReference type="AlphaFoldDB" id="A0AAP0J2D7"/>
<dbReference type="Proteomes" id="UP001419268">
    <property type="component" value="Unassembled WGS sequence"/>
</dbReference>
<sequence length="142" mass="16547">MVASQDRRLKEILTLLRGHLPSPPTPTATSTLVRLHFRRLRHNLRCMQHPYDEEYQDNEEVVIVEESSDELEAWDCETIVSTYLNLDKHPGRKDATESRRGKKVPESVSMISSASNQKLKKKFFVPYIWLLLELVSKPKMKN</sequence>
<dbReference type="InterPro" id="IPR000542">
    <property type="entry name" value="Carn_acyl_trans"/>
</dbReference>
<keyword evidence="3" id="KW-1185">Reference proteome</keyword>
<dbReference type="InterPro" id="IPR007307">
    <property type="entry name" value="Ltv1"/>
</dbReference>
<dbReference type="GO" id="GO:0005634">
    <property type="term" value="C:nucleus"/>
    <property type="evidence" value="ECO:0007669"/>
    <property type="project" value="TreeGrafter"/>
</dbReference>
<reference evidence="2 3" key="1">
    <citation type="submission" date="2024-01" db="EMBL/GenBank/DDBJ databases">
        <title>Genome assemblies of Stephania.</title>
        <authorList>
            <person name="Yang L."/>
        </authorList>
    </citation>
    <scope>NUCLEOTIDE SEQUENCE [LARGE SCALE GENOMIC DNA]</scope>
    <source>
        <strain evidence="2">JXDWG</strain>
        <tissue evidence="2">Leaf</tissue>
    </source>
</reference>
<dbReference type="GO" id="GO:0016746">
    <property type="term" value="F:acyltransferase activity"/>
    <property type="evidence" value="ECO:0007669"/>
    <property type="project" value="InterPro"/>
</dbReference>
<evidence type="ECO:0000313" key="3">
    <source>
        <dbReference type="Proteomes" id="UP001419268"/>
    </source>
</evidence>
<dbReference type="GO" id="GO:0005829">
    <property type="term" value="C:cytosol"/>
    <property type="evidence" value="ECO:0007669"/>
    <property type="project" value="TreeGrafter"/>
</dbReference>